<dbReference type="Proteomes" id="UP000326903">
    <property type="component" value="Unassembled WGS sequence"/>
</dbReference>
<organism evidence="2 3">
    <name type="scientific">Ginsengibacter hankyongi</name>
    <dbReference type="NCBI Taxonomy" id="2607284"/>
    <lineage>
        <taxon>Bacteria</taxon>
        <taxon>Pseudomonadati</taxon>
        <taxon>Bacteroidota</taxon>
        <taxon>Chitinophagia</taxon>
        <taxon>Chitinophagales</taxon>
        <taxon>Chitinophagaceae</taxon>
        <taxon>Ginsengibacter</taxon>
    </lineage>
</organism>
<name>A0A5J5IH07_9BACT</name>
<sequence length="237" mass="24533">MKFFLIVGALVVISSCNIINGHMVTGNGNIRTEKRNTSNFRAVKTSGSIDVEINSGDTYAVLVENDDNLLPYVVTEVNSGTLNIHYENNTSINNDHAKVYVTVPSLDKVVASGSADITIRDVLKNSQKIEFGVSGSGNIKGALDAPAVSIGVSGSGNVDLKGRTKDFECSVSGSGDVNSGGLQCENATVKVSGSGNVHVFASVSLNASISGSGDVYYGGSPKTEIHSSGSGSVQPEK</sequence>
<dbReference type="EMBL" id="VYQF01000007">
    <property type="protein sequence ID" value="KAA9036591.1"/>
    <property type="molecule type" value="Genomic_DNA"/>
</dbReference>
<feature type="domain" description="Putative auto-transporter adhesin head GIN" evidence="1">
    <location>
        <begin position="39"/>
        <end position="221"/>
    </location>
</feature>
<dbReference type="PANTHER" id="PTHR39200:SF1">
    <property type="entry name" value="AUTO-TRANSPORTER ADHESIN HEAD GIN DOMAIN-CONTAINING PROTEIN-RELATED"/>
    <property type="match status" value="1"/>
</dbReference>
<reference evidence="2 3" key="1">
    <citation type="submission" date="2019-09" db="EMBL/GenBank/DDBJ databases">
        <title>Draft genome sequence of Ginsengibacter sp. BR5-29.</title>
        <authorList>
            <person name="Im W.-T."/>
        </authorList>
    </citation>
    <scope>NUCLEOTIDE SEQUENCE [LARGE SCALE GENOMIC DNA]</scope>
    <source>
        <strain evidence="2 3">BR5-29</strain>
    </source>
</reference>
<evidence type="ECO:0000259" key="1">
    <source>
        <dbReference type="Pfam" id="PF10988"/>
    </source>
</evidence>
<comment type="caution">
    <text evidence="2">The sequence shown here is derived from an EMBL/GenBank/DDBJ whole genome shotgun (WGS) entry which is preliminary data.</text>
</comment>
<proteinExistence type="predicted"/>
<evidence type="ECO:0000313" key="3">
    <source>
        <dbReference type="Proteomes" id="UP000326903"/>
    </source>
</evidence>
<dbReference type="Gene3D" id="2.160.20.120">
    <property type="match status" value="1"/>
</dbReference>
<evidence type="ECO:0000313" key="2">
    <source>
        <dbReference type="EMBL" id="KAA9036591.1"/>
    </source>
</evidence>
<protein>
    <submittedName>
        <fullName evidence="2">DUF2807 domain-containing protein</fullName>
    </submittedName>
</protein>
<dbReference type="PROSITE" id="PS51257">
    <property type="entry name" value="PROKAR_LIPOPROTEIN"/>
    <property type="match status" value="1"/>
</dbReference>
<dbReference type="AlphaFoldDB" id="A0A5J5IH07"/>
<dbReference type="RefSeq" id="WP_150416333.1">
    <property type="nucleotide sequence ID" value="NZ_VYQF01000007.1"/>
</dbReference>
<accession>A0A5J5IH07</accession>
<keyword evidence="3" id="KW-1185">Reference proteome</keyword>
<dbReference type="InterPro" id="IPR021255">
    <property type="entry name" value="DUF2807"/>
</dbReference>
<dbReference type="PANTHER" id="PTHR39200">
    <property type="entry name" value="HYPOTHETICAL EXPORTED PROTEIN"/>
    <property type="match status" value="1"/>
</dbReference>
<dbReference type="Pfam" id="PF10988">
    <property type="entry name" value="DUF2807"/>
    <property type="match status" value="1"/>
</dbReference>
<gene>
    <name evidence="2" type="ORF">FW778_18415</name>
</gene>